<gene>
    <name evidence="1" type="ORF">AVEN_134368_1</name>
</gene>
<protein>
    <submittedName>
        <fullName evidence="1">Uncharacterized protein</fullName>
    </submittedName>
</protein>
<accession>A0A4Y2K3W2</accession>
<name>A0A4Y2K3W2_ARAVE</name>
<sequence>MDGSYAICGTALVDKPTVLVKRGLNTIAKANIERQDAKISLLENKTSIELHVQCRKSYVCSTSILTFKRKIDLGDQGSSRSPFRRNYRSGNGQDFSYIENNDDCQFTLSELKDVIGDFDTKPDQKTIKNKLAERYGDRLEKK</sequence>
<keyword evidence="2" id="KW-1185">Reference proteome</keyword>
<evidence type="ECO:0000313" key="1">
    <source>
        <dbReference type="EMBL" id="GBM97080.1"/>
    </source>
</evidence>
<organism evidence="1 2">
    <name type="scientific">Araneus ventricosus</name>
    <name type="common">Orbweaver spider</name>
    <name type="synonym">Epeira ventricosa</name>
    <dbReference type="NCBI Taxonomy" id="182803"/>
    <lineage>
        <taxon>Eukaryota</taxon>
        <taxon>Metazoa</taxon>
        <taxon>Ecdysozoa</taxon>
        <taxon>Arthropoda</taxon>
        <taxon>Chelicerata</taxon>
        <taxon>Arachnida</taxon>
        <taxon>Araneae</taxon>
        <taxon>Araneomorphae</taxon>
        <taxon>Entelegynae</taxon>
        <taxon>Araneoidea</taxon>
        <taxon>Araneidae</taxon>
        <taxon>Araneus</taxon>
    </lineage>
</organism>
<dbReference type="Proteomes" id="UP000499080">
    <property type="component" value="Unassembled WGS sequence"/>
</dbReference>
<dbReference type="AlphaFoldDB" id="A0A4Y2K3W2"/>
<dbReference type="OrthoDB" id="6753017at2759"/>
<evidence type="ECO:0000313" key="2">
    <source>
        <dbReference type="Proteomes" id="UP000499080"/>
    </source>
</evidence>
<dbReference type="EMBL" id="BGPR01004202">
    <property type="protein sequence ID" value="GBM97080.1"/>
    <property type="molecule type" value="Genomic_DNA"/>
</dbReference>
<comment type="caution">
    <text evidence="1">The sequence shown here is derived from an EMBL/GenBank/DDBJ whole genome shotgun (WGS) entry which is preliminary data.</text>
</comment>
<proteinExistence type="predicted"/>
<reference evidence="1 2" key="1">
    <citation type="journal article" date="2019" name="Sci. Rep.">
        <title>Orb-weaving spider Araneus ventricosus genome elucidates the spidroin gene catalogue.</title>
        <authorList>
            <person name="Kono N."/>
            <person name="Nakamura H."/>
            <person name="Ohtoshi R."/>
            <person name="Moran D.A.P."/>
            <person name="Shinohara A."/>
            <person name="Yoshida Y."/>
            <person name="Fujiwara M."/>
            <person name="Mori M."/>
            <person name="Tomita M."/>
            <person name="Arakawa K."/>
        </authorList>
    </citation>
    <scope>NUCLEOTIDE SEQUENCE [LARGE SCALE GENOMIC DNA]</scope>
</reference>